<sequence>MINLKYKKECCGCNACVQICPKDCINMAEDIEGFLYPQVEESICVSCGLCERVCPMLNEKNGKFLISYAAYANNNELRMKSSSGAIFPLCAEEVLNQQGVVFGAGFDENFEVHHIAVDNYKDLLKLQGSKYMQSRIENTYKEAETYLKLGRTVLYSGVGCQIAGLKNFLGKEYDNLYTIDILCHGVPSSKVWRKYWRELKKNHGNGDSVTFRDKTTGWKSYSVKYNFNNTEYKELASKNTYMRLFLSDICLRPSCHDCKYKSLERPSDLTLGDSWGIENYKPHMDDDKGTSVVLVHTDKGHKLFSNIKDRMVYEEADIDKILPPTADSRKSVKMHVKRKQFFNMLEQGESIESIAKILKPTILDRFKYKCGNILCKIKSVLRKFF</sequence>
<dbReference type="SUPFAM" id="SSF54862">
    <property type="entry name" value="4Fe-4S ferredoxins"/>
    <property type="match status" value="1"/>
</dbReference>
<dbReference type="PROSITE" id="PS00198">
    <property type="entry name" value="4FE4S_FER_1"/>
    <property type="match status" value="2"/>
</dbReference>
<feature type="domain" description="4Fe-4S ferredoxin-type" evidence="1">
    <location>
        <begin position="1"/>
        <end position="30"/>
    </location>
</feature>
<dbReference type="Pfam" id="PF04432">
    <property type="entry name" value="FrhB_FdhB_C"/>
    <property type="match status" value="1"/>
</dbReference>
<dbReference type="InterPro" id="IPR017900">
    <property type="entry name" value="4Fe4S_Fe_S_CS"/>
</dbReference>
<proteinExistence type="predicted"/>
<dbReference type="InterPro" id="IPR007525">
    <property type="entry name" value="FrhB_FdhB_C"/>
</dbReference>
<dbReference type="PANTHER" id="PTHR43193:SF2">
    <property type="entry name" value="POLYFERREDOXIN PROTEIN FWDF"/>
    <property type="match status" value="1"/>
</dbReference>
<accession>W1Y988</accession>
<dbReference type="AlphaFoldDB" id="W1Y988"/>
<name>W1Y988_9ZZZZ</name>
<evidence type="ECO:0000313" key="2">
    <source>
        <dbReference type="EMBL" id="ETJ38921.1"/>
    </source>
</evidence>
<dbReference type="InterPro" id="IPR017896">
    <property type="entry name" value="4Fe4S_Fe-S-bd"/>
</dbReference>
<organism evidence="2">
    <name type="scientific">human gut metagenome</name>
    <dbReference type="NCBI Taxonomy" id="408170"/>
    <lineage>
        <taxon>unclassified sequences</taxon>
        <taxon>metagenomes</taxon>
        <taxon>organismal metagenomes</taxon>
    </lineage>
</organism>
<dbReference type="PROSITE" id="PS51379">
    <property type="entry name" value="4FE4S_FER_2"/>
    <property type="match status" value="2"/>
</dbReference>
<dbReference type="Gene3D" id="3.30.70.20">
    <property type="match status" value="1"/>
</dbReference>
<dbReference type="EMBL" id="AZMM01007070">
    <property type="protein sequence ID" value="ETJ38921.1"/>
    <property type="molecule type" value="Genomic_DNA"/>
</dbReference>
<reference evidence="2" key="1">
    <citation type="submission" date="2013-12" db="EMBL/GenBank/DDBJ databases">
        <title>A Varibaculum cambriense genome reconstructed from a premature infant gut community with otherwise low bacterial novelty that shifts toward anaerobic metabolism during the third week of life.</title>
        <authorList>
            <person name="Brown C.T."/>
            <person name="Sharon I."/>
            <person name="Thomas B.C."/>
            <person name="Castelle C.J."/>
            <person name="Morowitz M.J."/>
            <person name="Banfield J.F."/>
        </authorList>
    </citation>
    <scope>NUCLEOTIDE SEQUENCE</scope>
</reference>
<gene>
    <name evidence="2" type="ORF">Q604_UNBC07070G0002</name>
</gene>
<comment type="caution">
    <text evidence="2">The sequence shown here is derived from an EMBL/GenBank/DDBJ whole genome shotgun (WGS) entry which is preliminary data.</text>
</comment>
<evidence type="ECO:0000259" key="1">
    <source>
        <dbReference type="PROSITE" id="PS51379"/>
    </source>
</evidence>
<feature type="domain" description="4Fe-4S ferredoxin-type" evidence="1">
    <location>
        <begin position="35"/>
        <end position="55"/>
    </location>
</feature>
<dbReference type="InterPro" id="IPR052977">
    <property type="entry name" value="Polyferredoxin-like_ET"/>
</dbReference>
<protein>
    <submittedName>
        <fullName evidence="2">Coenzyme F420 hydrogenase/dehydrogenase beta subunit protein</fullName>
    </submittedName>
</protein>
<dbReference type="Pfam" id="PF12838">
    <property type="entry name" value="Fer4_7"/>
    <property type="match status" value="1"/>
</dbReference>
<dbReference type="PANTHER" id="PTHR43193">
    <property type="match status" value="1"/>
</dbReference>